<dbReference type="Pfam" id="PF20152">
    <property type="entry name" value="DUF6534"/>
    <property type="match status" value="1"/>
</dbReference>
<feature type="domain" description="DUF6534" evidence="2">
    <location>
        <begin position="154"/>
        <end position="239"/>
    </location>
</feature>
<keyword evidence="4" id="KW-1185">Reference proteome</keyword>
<feature type="transmembrane region" description="Helical" evidence="1">
    <location>
        <begin position="189"/>
        <end position="210"/>
    </location>
</feature>
<name>A0A9P6E4N7_9AGAR</name>
<proteinExistence type="predicted"/>
<keyword evidence="1" id="KW-1133">Transmembrane helix</keyword>
<organism evidence="3 4">
    <name type="scientific">Crepidotus variabilis</name>
    <dbReference type="NCBI Taxonomy" id="179855"/>
    <lineage>
        <taxon>Eukaryota</taxon>
        <taxon>Fungi</taxon>
        <taxon>Dikarya</taxon>
        <taxon>Basidiomycota</taxon>
        <taxon>Agaricomycotina</taxon>
        <taxon>Agaricomycetes</taxon>
        <taxon>Agaricomycetidae</taxon>
        <taxon>Agaricales</taxon>
        <taxon>Agaricineae</taxon>
        <taxon>Crepidotaceae</taxon>
        <taxon>Crepidotus</taxon>
    </lineage>
</organism>
<dbReference type="EMBL" id="MU157943">
    <property type="protein sequence ID" value="KAF9522503.1"/>
    <property type="molecule type" value="Genomic_DNA"/>
</dbReference>
<gene>
    <name evidence="3" type="ORF">CPB83DRAFT_777022</name>
</gene>
<feature type="transmembrane region" description="Helical" evidence="1">
    <location>
        <begin position="6"/>
        <end position="24"/>
    </location>
</feature>
<dbReference type="InterPro" id="IPR045339">
    <property type="entry name" value="DUF6534"/>
</dbReference>
<dbReference type="AlphaFoldDB" id="A0A9P6E4N7"/>
<keyword evidence="1" id="KW-0472">Membrane</keyword>
<dbReference type="PANTHER" id="PTHR40465">
    <property type="entry name" value="CHROMOSOME 1, WHOLE GENOME SHOTGUN SEQUENCE"/>
    <property type="match status" value="1"/>
</dbReference>
<evidence type="ECO:0000256" key="1">
    <source>
        <dbReference type="SAM" id="Phobius"/>
    </source>
</evidence>
<feature type="transmembrane region" description="Helical" evidence="1">
    <location>
        <begin position="145"/>
        <end position="168"/>
    </location>
</feature>
<accession>A0A9P6E4N7</accession>
<comment type="caution">
    <text evidence="3">The sequence shown here is derived from an EMBL/GenBank/DDBJ whole genome shotgun (WGS) entry which is preliminary data.</text>
</comment>
<sequence length="281" mass="31756">MFWGLFLNVLLMGVMITQVYLYYVTYKRSDKLWIKLFVSGLSVVDCLNTAFDLAFLYDALIIKFGDVQSLQKTNWRKFPSWKPRAVIGMSVQLFFAWRIYTLTKSPIWPGIIGAVALLCGATGIVTGYKVVQVGYFSQFRKFKSIVIVSLLSAAVDDAIITVILVLFLCQKHKSGYKRSDLMVNRIVRFTVQTGLMTVIFAILNLVFYLADPSGIHLLFNFPIPKLYSNSVMSGLNSRRAWRQANESGDYGTGFESQPGSSTFRVHVRDLSSTGEEVCRQI</sequence>
<protein>
    <recommendedName>
        <fullName evidence="2">DUF6534 domain-containing protein</fullName>
    </recommendedName>
</protein>
<keyword evidence="1" id="KW-0812">Transmembrane</keyword>
<evidence type="ECO:0000313" key="4">
    <source>
        <dbReference type="Proteomes" id="UP000807306"/>
    </source>
</evidence>
<dbReference type="Proteomes" id="UP000807306">
    <property type="component" value="Unassembled WGS sequence"/>
</dbReference>
<dbReference type="OrthoDB" id="3183258at2759"/>
<evidence type="ECO:0000313" key="3">
    <source>
        <dbReference type="EMBL" id="KAF9522503.1"/>
    </source>
</evidence>
<dbReference type="PANTHER" id="PTHR40465:SF1">
    <property type="entry name" value="DUF6534 DOMAIN-CONTAINING PROTEIN"/>
    <property type="match status" value="1"/>
</dbReference>
<reference evidence="3" key="1">
    <citation type="submission" date="2020-11" db="EMBL/GenBank/DDBJ databases">
        <authorList>
            <consortium name="DOE Joint Genome Institute"/>
            <person name="Ahrendt S."/>
            <person name="Riley R."/>
            <person name="Andreopoulos W."/>
            <person name="Labutti K."/>
            <person name="Pangilinan J."/>
            <person name="Ruiz-Duenas F.J."/>
            <person name="Barrasa J.M."/>
            <person name="Sanchez-Garcia M."/>
            <person name="Camarero S."/>
            <person name="Miyauchi S."/>
            <person name="Serrano A."/>
            <person name="Linde D."/>
            <person name="Babiker R."/>
            <person name="Drula E."/>
            <person name="Ayuso-Fernandez I."/>
            <person name="Pacheco R."/>
            <person name="Padilla G."/>
            <person name="Ferreira P."/>
            <person name="Barriuso J."/>
            <person name="Kellner H."/>
            <person name="Castanera R."/>
            <person name="Alfaro M."/>
            <person name="Ramirez L."/>
            <person name="Pisabarro A.G."/>
            <person name="Kuo A."/>
            <person name="Tritt A."/>
            <person name="Lipzen A."/>
            <person name="He G."/>
            <person name="Yan M."/>
            <person name="Ng V."/>
            <person name="Cullen D."/>
            <person name="Martin F."/>
            <person name="Rosso M.-N."/>
            <person name="Henrissat B."/>
            <person name="Hibbett D."/>
            <person name="Martinez A.T."/>
            <person name="Grigoriev I.V."/>
        </authorList>
    </citation>
    <scope>NUCLEOTIDE SEQUENCE</scope>
    <source>
        <strain evidence="3">CBS 506.95</strain>
    </source>
</reference>
<evidence type="ECO:0000259" key="2">
    <source>
        <dbReference type="Pfam" id="PF20152"/>
    </source>
</evidence>
<feature type="transmembrane region" description="Helical" evidence="1">
    <location>
        <begin position="107"/>
        <end position="125"/>
    </location>
</feature>